<evidence type="ECO:0000313" key="10">
    <source>
        <dbReference type="EMBL" id="KWX14218.1"/>
    </source>
</evidence>
<protein>
    <recommendedName>
        <fullName evidence="9">Ribosomal protein L37</fullName>
    </recommendedName>
</protein>
<keyword evidence="8 9" id="KW-0687">Ribonucleoprotein</keyword>
<evidence type="ECO:0000256" key="2">
    <source>
        <dbReference type="ARBA" id="ARBA00022723"/>
    </source>
</evidence>
<proteinExistence type="inferred from homology"/>
<dbReference type="PANTHER" id="PTHR10768:SF0">
    <property type="entry name" value="RIBOSOMAL PROTEIN L37"/>
    <property type="match status" value="1"/>
</dbReference>
<name>A0A132NVX3_GIAIN</name>
<dbReference type="VEuPathDB" id="GiardiaDB:QR46_1778"/>
<evidence type="ECO:0000256" key="3">
    <source>
        <dbReference type="ARBA" id="ARBA00022730"/>
    </source>
</evidence>
<dbReference type="AlphaFoldDB" id="A0A132NVX3"/>
<dbReference type="FunFam" id="2.20.25.30:FF:000006">
    <property type="entry name" value="Ribosomal protein L37"/>
    <property type="match status" value="1"/>
</dbReference>
<evidence type="ECO:0000256" key="5">
    <source>
        <dbReference type="ARBA" id="ARBA00022833"/>
    </source>
</evidence>
<dbReference type="InterPro" id="IPR018267">
    <property type="entry name" value="Ribosomal_eL37_CS"/>
</dbReference>
<evidence type="ECO:0000256" key="1">
    <source>
        <dbReference type="ARBA" id="ARBA00009805"/>
    </source>
</evidence>
<evidence type="ECO:0000256" key="7">
    <source>
        <dbReference type="ARBA" id="ARBA00022980"/>
    </source>
</evidence>
<dbReference type="HAMAP" id="MF_00547">
    <property type="entry name" value="Ribosomal_eL37"/>
    <property type="match status" value="1"/>
</dbReference>
<dbReference type="Proteomes" id="UP000070089">
    <property type="component" value="Unassembled WGS sequence"/>
</dbReference>
<evidence type="ECO:0000256" key="9">
    <source>
        <dbReference type="RuleBase" id="RU000576"/>
    </source>
</evidence>
<dbReference type="NCBIfam" id="NF003214">
    <property type="entry name" value="PRK04179.1"/>
    <property type="match status" value="1"/>
</dbReference>
<dbReference type="InterPro" id="IPR011331">
    <property type="entry name" value="Ribosomal_eL37/eL43"/>
</dbReference>
<dbReference type="Pfam" id="PF01907">
    <property type="entry name" value="Ribosomal_L37e"/>
    <property type="match status" value="1"/>
</dbReference>
<dbReference type="Gene3D" id="2.20.25.30">
    <property type="match status" value="1"/>
</dbReference>
<dbReference type="PROSITE" id="PS01077">
    <property type="entry name" value="RIBOSOMAL_L37E"/>
    <property type="match status" value="1"/>
</dbReference>
<dbReference type="PANTHER" id="PTHR10768">
    <property type="entry name" value="60S RIBOSOMAL PROTEIN L37"/>
    <property type="match status" value="1"/>
</dbReference>
<organism evidence="10 11">
    <name type="scientific">Giardia duodenalis assemblage B</name>
    <dbReference type="NCBI Taxonomy" id="1394984"/>
    <lineage>
        <taxon>Eukaryota</taxon>
        <taxon>Metamonada</taxon>
        <taxon>Diplomonadida</taxon>
        <taxon>Hexamitidae</taxon>
        <taxon>Giardiinae</taxon>
        <taxon>Giardia</taxon>
    </lineage>
</organism>
<accession>A0A132NVX3</accession>
<keyword evidence="3 9" id="KW-0699">rRNA-binding</keyword>
<keyword evidence="2 9" id="KW-0479">Metal-binding</keyword>
<keyword evidence="4" id="KW-0863">Zinc-finger</keyword>
<dbReference type="EMBL" id="JXTI01000040">
    <property type="protein sequence ID" value="KWX14218.1"/>
    <property type="molecule type" value="Genomic_DNA"/>
</dbReference>
<keyword evidence="6 9" id="KW-0694">RNA-binding</keyword>
<evidence type="ECO:0000256" key="4">
    <source>
        <dbReference type="ARBA" id="ARBA00022771"/>
    </source>
</evidence>
<evidence type="ECO:0000256" key="8">
    <source>
        <dbReference type="ARBA" id="ARBA00023274"/>
    </source>
</evidence>
<keyword evidence="5 9" id="KW-0862">Zinc</keyword>
<dbReference type="GO" id="GO:0008270">
    <property type="term" value="F:zinc ion binding"/>
    <property type="evidence" value="ECO:0007669"/>
    <property type="project" value="UniProtKB-KW"/>
</dbReference>
<sequence>MCCPLEPFLFTLSSQIKHFKLKFTNVKNEGSMSKGTASFGKRHTRIHGSCRRCGKHSFHLQKHECASCGYPSAKMRRYNWSYKSLRRRTQGTGRMAHLRKVERAFRSGTLKANARKYLAK</sequence>
<comment type="caution">
    <text evidence="10">The sequence shown here is derived from an EMBL/GenBank/DDBJ whole genome shotgun (WGS) entry which is preliminary data.</text>
</comment>
<dbReference type="OrthoDB" id="10259236at2759"/>
<evidence type="ECO:0000313" key="11">
    <source>
        <dbReference type="Proteomes" id="UP000070089"/>
    </source>
</evidence>
<dbReference type="GO" id="GO:0022625">
    <property type="term" value="C:cytosolic large ribosomal subunit"/>
    <property type="evidence" value="ECO:0007669"/>
    <property type="project" value="TreeGrafter"/>
</dbReference>
<dbReference type="GO" id="GO:0006412">
    <property type="term" value="P:translation"/>
    <property type="evidence" value="ECO:0007669"/>
    <property type="project" value="InterPro"/>
</dbReference>
<gene>
    <name evidence="10" type="ORF">QR46_1778</name>
</gene>
<keyword evidence="7 9" id="KW-0689">Ribosomal protein</keyword>
<evidence type="ECO:0000256" key="6">
    <source>
        <dbReference type="ARBA" id="ARBA00022884"/>
    </source>
</evidence>
<reference evidence="10 11" key="1">
    <citation type="journal article" date="2015" name="Mol. Biochem. Parasitol.">
        <title>Identification of polymorphic genes for use in assemblage B genotyping assays through comparative genomics of multiple assemblage B Giardia duodenalis isolates.</title>
        <authorList>
            <person name="Wielinga C."/>
            <person name="Thompson R.C."/>
            <person name="Monis P."/>
            <person name="Ryan U."/>
        </authorList>
    </citation>
    <scope>NUCLEOTIDE SEQUENCE [LARGE SCALE GENOMIC DNA]</scope>
    <source>
        <strain evidence="10 11">BAH15c1</strain>
    </source>
</reference>
<dbReference type="GO" id="GO:0003735">
    <property type="term" value="F:structural constituent of ribosome"/>
    <property type="evidence" value="ECO:0007669"/>
    <property type="project" value="InterPro"/>
</dbReference>
<dbReference type="SUPFAM" id="SSF57829">
    <property type="entry name" value="Zn-binding ribosomal proteins"/>
    <property type="match status" value="1"/>
</dbReference>
<dbReference type="InterPro" id="IPR011332">
    <property type="entry name" value="Ribosomal_zn-bd"/>
</dbReference>
<comment type="function">
    <text evidence="9">Component of the large ribosomal subunit. The ribosome is a large ribonucleoprotein complex responsible for the synthesis of proteins in the cell.</text>
</comment>
<comment type="similarity">
    <text evidence="1 9">Belongs to the eukaryotic ribosomal protein eL37 family.</text>
</comment>
<dbReference type="InterPro" id="IPR001569">
    <property type="entry name" value="Ribosomal_eL37"/>
</dbReference>
<dbReference type="GO" id="GO:0019843">
    <property type="term" value="F:rRNA binding"/>
    <property type="evidence" value="ECO:0007669"/>
    <property type="project" value="UniProtKB-KW"/>
</dbReference>